<dbReference type="RefSeq" id="WP_066630230.1">
    <property type="nucleotide sequence ID" value="NZ_FQXL01000020.1"/>
</dbReference>
<feature type="domain" description="Acetophenone carboxylase-like C-terminal" evidence="3">
    <location>
        <begin position="502"/>
        <end position="676"/>
    </location>
</feature>
<proteinExistence type="predicted"/>
<protein>
    <submittedName>
        <fullName evidence="4">Acetophenone carboxylase gamma subunit</fullName>
        <ecNumber evidence="4">6.4.1.8</ecNumber>
    </submittedName>
</protein>
<accession>A0A162QUW9</accession>
<dbReference type="STRING" id="1121326.CLMAG_56970"/>
<feature type="domain" description="Hydantoinase A/oxoprolinase" evidence="1">
    <location>
        <begin position="203"/>
        <end position="489"/>
    </location>
</feature>
<dbReference type="PATRIC" id="fig|1121326.3.peg.5754"/>
<evidence type="ECO:0000259" key="3">
    <source>
        <dbReference type="Pfam" id="PF19278"/>
    </source>
</evidence>
<evidence type="ECO:0000259" key="2">
    <source>
        <dbReference type="Pfam" id="PF05378"/>
    </source>
</evidence>
<comment type="caution">
    <text evidence="4">The sequence shown here is derived from an EMBL/GenBank/DDBJ whole genome shotgun (WGS) entry which is preliminary data.</text>
</comment>
<reference evidence="4 5" key="1">
    <citation type="submission" date="2016-04" db="EMBL/GenBank/DDBJ databases">
        <title>Genome sequence of Clostridium magnum DSM 2767.</title>
        <authorList>
            <person name="Poehlein A."/>
            <person name="Uhlig R."/>
            <person name="Fischer R."/>
            <person name="Bahl H."/>
            <person name="Daniel R."/>
        </authorList>
    </citation>
    <scope>NUCLEOTIDE SEQUENCE [LARGE SCALE GENOMIC DNA]</scope>
    <source>
        <strain evidence="4 5">DSM 2767</strain>
    </source>
</reference>
<sequence>MGFMIGVDVGGTFTDFSVFDSEKRRLFHFKHSSTPEDPSISIVNGIKHILESENIDPAEVVYLAHGTTVATNALIEKNGARMGLITTKGFKDLMEIGNQKRPSLYDLLKEKPQSLIPPGLKCEVTERVCFDGSIKVPLNEQEVIEVVNYLRSQNVSTIAVCTLFSFINPVHEQRIKEIINTVYPEAYVSISSELVNEFREYPRMSTAVLNAYLGPVMKKYVNNFQKCVKEAGIEVAPYVTQSNGSIISISETVDCPIKTAVSGPSAGVIGARYISEQCGINKIITFDMGGTSADISLIEDGKAQVSFERFVEGYPARIPMIDIITVGAGGGSIAAIDEGGALKVGPKSAGAAPGPACYKRGGKNPTVTDANIVLGKLNQHKILGGRMDVELELAEKVIRDEISSKSTLDIENAAAGIISVVNSNMIRAIRLVSVERGYDVREFTLMAFGGAGPLHACEVAKELGIKQVLLPPAPGTLCSLGLLMADTRFDLSRSNIMLAEVENFSAINDIFSQLITEGEKMLQNEGIPEDKRRFDFAIDCRYERQNYEITINIPVGELDDSVLAELVENFNKEHERSYGYCDRTKKLQLVNYRVGAIGVIEKPALKKNTIEDNIVEPKPIDVRKVRFEGNKNYIDTNIFNRSDIPCGYTIPGPAIIEQMDSTSVIPPNWHAYNDCYNNLIVRYNGGEDHE</sequence>
<evidence type="ECO:0000313" key="5">
    <source>
        <dbReference type="Proteomes" id="UP000076603"/>
    </source>
</evidence>
<dbReference type="Pfam" id="PF01968">
    <property type="entry name" value="Hydantoinase_A"/>
    <property type="match status" value="1"/>
</dbReference>
<dbReference type="InterPro" id="IPR002821">
    <property type="entry name" value="Hydantoinase_A"/>
</dbReference>
<dbReference type="InterPro" id="IPR049517">
    <property type="entry name" value="ACX-like_C"/>
</dbReference>
<evidence type="ECO:0000313" key="4">
    <source>
        <dbReference type="EMBL" id="KZL88999.1"/>
    </source>
</evidence>
<evidence type="ECO:0000259" key="1">
    <source>
        <dbReference type="Pfam" id="PF01968"/>
    </source>
</evidence>
<dbReference type="InterPro" id="IPR043129">
    <property type="entry name" value="ATPase_NBD"/>
</dbReference>
<dbReference type="GO" id="GO:0017168">
    <property type="term" value="F:5-oxoprolinase (ATP-hydrolyzing) activity"/>
    <property type="evidence" value="ECO:0007669"/>
    <property type="project" value="TreeGrafter"/>
</dbReference>
<dbReference type="InterPro" id="IPR008040">
    <property type="entry name" value="Hydant_A_N"/>
</dbReference>
<keyword evidence="5" id="KW-1185">Reference proteome</keyword>
<dbReference type="Pfam" id="PF19278">
    <property type="entry name" value="Hydant_A_C"/>
    <property type="match status" value="1"/>
</dbReference>
<feature type="domain" description="Hydantoinase/oxoprolinase N-terminal" evidence="2">
    <location>
        <begin position="5"/>
        <end position="181"/>
    </location>
</feature>
<dbReference type="GO" id="GO:0005829">
    <property type="term" value="C:cytosol"/>
    <property type="evidence" value="ECO:0007669"/>
    <property type="project" value="TreeGrafter"/>
</dbReference>
<dbReference type="Proteomes" id="UP000076603">
    <property type="component" value="Unassembled WGS sequence"/>
</dbReference>
<name>A0A162QUW9_9CLOT</name>
<dbReference type="AlphaFoldDB" id="A0A162QUW9"/>
<dbReference type="EMBL" id="LWAE01000012">
    <property type="protein sequence ID" value="KZL88999.1"/>
    <property type="molecule type" value="Genomic_DNA"/>
</dbReference>
<organism evidence="4 5">
    <name type="scientific">Clostridium magnum DSM 2767</name>
    <dbReference type="NCBI Taxonomy" id="1121326"/>
    <lineage>
        <taxon>Bacteria</taxon>
        <taxon>Bacillati</taxon>
        <taxon>Bacillota</taxon>
        <taxon>Clostridia</taxon>
        <taxon>Eubacteriales</taxon>
        <taxon>Clostridiaceae</taxon>
        <taxon>Clostridium</taxon>
    </lineage>
</organism>
<dbReference type="GO" id="GO:0006749">
    <property type="term" value="P:glutathione metabolic process"/>
    <property type="evidence" value="ECO:0007669"/>
    <property type="project" value="TreeGrafter"/>
</dbReference>
<keyword evidence="4" id="KW-0436">Ligase</keyword>
<dbReference type="EC" id="6.4.1.8" evidence="4"/>
<dbReference type="InterPro" id="IPR045079">
    <property type="entry name" value="Oxoprolinase-like"/>
</dbReference>
<dbReference type="PANTHER" id="PTHR11365:SF23">
    <property type="entry name" value="HYPOTHETICAL 5-OXOPROLINASE (EUROFUNG)-RELATED"/>
    <property type="match status" value="1"/>
</dbReference>
<gene>
    <name evidence="4" type="primary">apc3</name>
    <name evidence="4" type="ORF">CLMAG_56970</name>
</gene>
<dbReference type="OrthoDB" id="9768323at2"/>
<dbReference type="PANTHER" id="PTHR11365">
    <property type="entry name" value="5-OXOPROLINASE RELATED"/>
    <property type="match status" value="1"/>
</dbReference>
<dbReference type="GO" id="GO:0016874">
    <property type="term" value="F:ligase activity"/>
    <property type="evidence" value="ECO:0007669"/>
    <property type="project" value="UniProtKB-KW"/>
</dbReference>
<dbReference type="SUPFAM" id="SSF53067">
    <property type="entry name" value="Actin-like ATPase domain"/>
    <property type="match status" value="1"/>
</dbReference>
<dbReference type="Pfam" id="PF05378">
    <property type="entry name" value="Hydant_A_N"/>
    <property type="match status" value="1"/>
</dbReference>